<dbReference type="GeneID" id="54460973"/>
<dbReference type="AlphaFoldDB" id="A0A6A6YNT2"/>
<evidence type="ECO:0000259" key="2">
    <source>
        <dbReference type="Pfam" id="PF25534"/>
    </source>
</evidence>
<accession>A0A6A6YNT2</accession>
<reference evidence="5" key="3">
    <citation type="submission" date="2025-04" db="UniProtKB">
        <authorList>
            <consortium name="RefSeq"/>
        </authorList>
    </citation>
    <scope>IDENTIFICATION</scope>
    <source>
        <strain evidence="5">CBS 304.34</strain>
    </source>
</reference>
<dbReference type="Proteomes" id="UP000504636">
    <property type="component" value="Unplaced"/>
</dbReference>
<reference evidence="5" key="2">
    <citation type="submission" date="2020-04" db="EMBL/GenBank/DDBJ databases">
        <authorList>
            <consortium name="NCBI Genome Project"/>
        </authorList>
    </citation>
    <scope>NUCLEOTIDE SEQUENCE</scope>
    <source>
        <strain evidence="5">CBS 304.34</strain>
    </source>
</reference>
<dbReference type="PANTHER" id="PTHR36223:SF1">
    <property type="entry name" value="TRANSCRIPTION ELONGATION FACTOR EAF N-TERMINAL DOMAIN-CONTAINING PROTEIN"/>
    <property type="match status" value="1"/>
</dbReference>
<sequence length="324" mass="36970">MAILDDLLGLKVEIVVNGQPLQEYDDEDGEEEKPKSVIKYIEATSNATFEVRVIFGLELPQEHRQYSYTCRVYLDGTYQDGMVFEKRTGLFKQATLRGRRSCKAGEYYLQTFRFSNLTIDDGDLNAVGQGVKDALNQVGEISVTFQRMHYGGDVAPIEKSPFTQPSHLGTIPEKVLKGRAISHQATLATPQTVPAFREVIGEYVDTVKSPFATFNFRYRSRDALKALHIIPRSASPVALEDRPVEDLTPEELRELVKRQRERDAISAHKVKREKIEREKIKRERTENRSGSFEGDDDLVVVEERPRKRYRTVIEEDGVETVDLT</sequence>
<dbReference type="EMBL" id="MU003701">
    <property type="protein sequence ID" value="KAF2809635.1"/>
    <property type="molecule type" value="Genomic_DNA"/>
</dbReference>
<keyword evidence="4" id="KW-1185">Reference proteome</keyword>
<keyword evidence="1" id="KW-0175">Coiled coil</keyword>
<proteinExistence type="predicted"/>
<protein>
    <recommendedName>
        <fullName evidence="2">DUF7918 domain-containing protein</fullName>
    </recommendedName>
</protein>
<reference evidence="3 5" key="1">
    <citation type="journal article" date="2020" name="Stud. Mycol.">
        <title>101 Dothideomycetes genomes: a test case for predicting lifestyles and emergence of pathogens.</title>
        <authorList>
            <person name="Haridas S."/>
            <person name="Albert R."/>
            <person name="Binder M."/>
            <person name="Bloem J."/>
            <person name="Labutti K."/>
            <person name="Salamov A."/>
            <person name="Andreopoulos B."/>
            <person name="Baker S."/>
            <person name="Barry K."/>
            <person name="Bills G."/>
            <person name="Bluhm B."/>
            <person name="Cannon C."/>
            <person name="Castanera R."/>
            <person name="Culley D."/>
            <person name="Daum C."/>
            <person name="Ezra D."/>
            <person name="Gonzalez J."/>
            <person name="Henrissat B."/>
            <person name="Kuo A."/>
            <person name="Liang C."/>
            <person name="Lipzen A."/>
            <person name="Lutzoni F."/>
            <person name="Magnuson J."/>
            <person name="Mondo S."/>
            <person name="Nolan M."/>
            <person name="Ohm R."/>
            <person name="Pangilinan J."/>
            <person name="Park H.-J."/>
            <person name="Ramirez L."/>
            <person name="Alfaro M."/>
            <person name="Sun H."/>
            <person name="Tritt A."/>
            <person name="Yoshinaga Y."/>
            <person name="Zwiers L.-H."/>
            <person name="Turgeon B."/>
            <person name="Goodwin S."/>
            <person name="Spatafora J."/>
            <person name="Crous P."/>
            <person name="Grigoriev I."/>
        </authorList>
    </citation>
    <scope>NUCLEOTIDE SEQUENCE</scope>
    <source>
        <strain evidence="3 5">CBS 304.34</strain>
    </source>
</reference>
<gene>
    <name evidence="3 5" type="ORF">BDZ99DRAFT_463419</name>
</gene>
<evidence type="ECO:0000313" key="4">
    <source>
        <dbReference type="Proteomes" id="UP000504636"/>
    </source>
</evidence>
<dbReference type="RefSeq" id="XP_033576599.1">
    <property type="nucleotide sequence ID" value="XM_033720080.1"/>
</dbReference>
<evidence type="ECO:0000256" key="1">
    <source>
        <dbReference type="SAM" id="Coils"/>
    </source>
</evidence>
<dbReference type="InterPro" id="IPR057678">
    <property type="entry name" value="DUF7918"/>
</dbReference>
<feature type="coiled-coil region" evidence="1">
    <location>
        <begin position="258"/>
        <end position="288"/>
    </location>
</feature>
<name>A0A6A6YNT2_9PEZI</name>
<evidence type="ECO:0000313" key="5">
    <source>
        <dbReference type="RefSeq" id="XP_033576599.1"/>
    </source>
</evidence>
<dbReference type="Pfam" id="PF25534">
    <property type="entry name" value="DUF7918"/>
    <property type="match status" value="1"/>
</dbReference>
<evidence type="ECO:0000313" key="3">
    <source>
        <dbReference type="EMBL" id="KAF2809635.1"/>
    </source>
</evidence>
<dbReference type="OrthoDB" id="3364132at2759"/>
<organism evidence="3">
    <name type="scientific">Mytilinidion resinicola</name>
    <dbReference type="NCBI Taxonomy" id="574789"/>
    <lineage>
        <taxon>Eukaryota</taxon>
        <taxon>Fungi</taxon>
        <taxon>Dikarya</taxon>
        <taxon>Ascomycota</taxon>
        <taxon>Pezizomycotina</taxon>
        <taxon>Dothideomycetes</taxon>
        <taxon>Pleosporomycetidae</taxon>
        <taxon>Mytilinidiales</taxon>
        <taxon>Mytilinidiaceae</taxon>
        <taxon>Mytilinidion</taxon>
    </lineage>
</organism>
<dbReference type="PANTHER" id="PTHR36223">
    <property type="entry name" value="BETA-LACTAMASE-TYPE TRANSPEPTIDASE FOLD DOMAIN CONTAINING PROTEIN"/>
    <property type="match status" value="1"/>
</dbReference>
<feature type="domain" description="DUF7918" evidence="2">
    <location>
        <begin position="9"/>
        <end position="233"/>
    </location>
</feature>